<name>A0A0F9QMH8_9ZZZZ</name>
<reference evidence="2" key="1">
    <citation type="journal article" date="2015" name="Nature">
        <title>Complex archaea that bridge the gap between prokaryotes and eukaryotes.</title>
        <authorList>
            <person name="Spang A."/>
            <person name="Saw J.H."/>
            <person name="Jorgensen S.L."/>
            <person name="Zaremba-Niedzwiedzka K."/>
            <person name="Martijn J."/>
            <person name="Lind A.E."/>
            <person name="van Eijk R."/>
            <person name="Schleper C."/>
            <person name="Guy L."/>
            <person name="Ettema T.J."/>
        </authorList>
    </citation>
    <scope>NUCLEOTIDE SEQUENCE</scope>
</reference>
<dbReference type="PROSITE" id="PS51257">
    <property type="entry name" value="PROKAR_LIPOPROTEIN"/>
    <property type="match status" value="1"/>
</dbReference>
<dbReference type="EMBL" id="LAZR01001844">
    <property type="protein sequence ID" value="KKN38222.1"/>
    <property type="molecule type" value="Genomic_DNA"/>
</dbReference>
<proteinExistence type="predicted"/>
<feature type="compositionally biased region" description="Polar residues" evidence="1">
    <location>
        <begin position="52"/>
        <end position="61"/>
    </location>
</feature>
<organism evidence="2">
    <name type="scientific">marine sediment metagenome</name>
    <dbReference type="NCBI Taxonomy" id="412755"/>
    <lineage>
        <taxon>unclassified sequences</taxon>
        <taxon>metagenomes</taxon>
        <taxon>ecological metagenomes</taxon>
    </lineage>
</organism>
<feature type="region of interest" description="Disordered" evidence="1">
    <location>
        <begin position="46"/>
        <end position="77"/>
    </location>
</feature>
<accession>A0A0F9QMH8</accession>
<dbReference type="AlphaFoldDB" id="A0A0F9QMH8"/>
<comment type="caution">
    <text evidence="2">The sequence shown here is derived from an EMBL/GenBank/DDBJ whole genome shotgun (WGS) entry which is preliminary data.</text>
</comment>
<evidence type="ECO:0000256" key="1">
    <source>
        <dbReference type="SAM" id="MobiDB-lite"/>
    </source>
</evidence>
<gene>
    <name evidence="2" type="ORF">LCGC14_0755670</name>
</gene>
<sequence length="199" mass="21770">MKLINLGLALGLIGVLAGCAGGEHIYTNDGRCLTCINNPLTGKPINHDGSAPGSTIESRNPASIAETAQADEPAKKSSSYIEQTTTFSVPIDVDVAFVKVKKEYRYYTEQEIRQEWGIVADDKLNQFDTAYGASPSAYYHMRAPREHGNGRYVIDHKIEKQATDKSQITITVWVREDSPITPAEVASSLALRTKAALTR</sequence>
<evidence type="ECO:0000313" key="2">
    <source>
        <dbReference type="EMBL" id="KKN38222.1"/>
    </source>
</evidence>
<protein>
    <submittedName>
        <fullName evidence="2">Uncharacterized protein</fullName>
    </submittedName>
</protein>